<dbReference type="EMBL" id="QBKR01000005">
    <property type="protein sequence ID" value="PTX62549.1"/>
    <property type="molecule type" value="Genomic_DNA"/>
</dbReference>
<feature type="transmembrane region" description="Helical" evidence="6">
    <location>
        <begin position="12"/>
        <end position="30"/>
    </location>
</feature>
<evidence type="ECO:0000313" key="7">
    <source>
        <dbReference type="EMBL" id="PTX62549.1"/>
    </source>
</evidence>
<evidence type="ECO:0000256" key="5">
    <source>
        <dbReference type="ARBA" id="ARBA00023136"/>
    </source>
</evidence>
<feature type="transmembrane region" description="Helical" evidence="6">
    <location>
        <begin position="367"/>
        <end position="385"/>
    </location>
</feature>
<keyword evidence="4 6" id="KW-1133">Transmembrane helix</keyword>
<dbReference type="AlphaFoldDB" id="A0A2T6C2K6"/>
<comment type="caution">
    <text evidence="7">The sequence shown here is derived from an EMBL/GenBank/DDBJ whole genome shotgun (WGS) entry which is preliminary data.</text>
</comment>
<feature type="transmembrane region" description="Helical" evidence="6">
    <location>
        <begin position="151"/>
        <end position="173"/>
    </location>
</feature>
<keyword evidence="8" id="KW-1185">Reference proteome</keyword>
<sequence length="487" mass="55198">MLTKIKQLFSDSTAFALALMGNKIVSFLLVPVYTRQLQASQFGDWDLTNTIAMVLTYLCILGTDTAFAYYYFEARDEKDRNRYFTAAVMGPTLISLGFLALTYVISEPSAEWLYEHGENYPNLLTLAVLVIVFNVIIQQTLAYARYSRQVWTFNIGSMSFVIGSSLASVYFVVVEKQGVLGIFYGQIVAQSIVAAALLWLYRNKFTFSVRRRHIRDLLSYGVPLLPALFAFWVMNSVSRPMIYHMVSSEAAGVFGLALRFASIIALLTTAFQLAWRPFSVSIKEREDAPRIYSLLGRAFLVVATFFILFLTFFIEPVIQIVAGKKEYFDAYPYVWMLATGTVLNTMHLIVGVGLLIQKRTKEISKTFLVAAVFYFAGNAVLIPLFGAWGTAAMNVITYLYAFLSIYRKGQKVYRIDFRIKGMLVYLGIYLTTLSVITWGQVEDWAGMWIYYLIALLVMVAAIFLTGLFTKESVSFIRHRLPNIVGKR</sequence>
<name>A0A2T6C2K6_9BACL</name>
<dbReference type="Proteomes" id="UP000244240">
    <property type="component" value="Unassembled WGS sequence"/>
</dbReference>
<feature type="transmembrane region" description="Helical" evidence="6">
    <location>
        <begin position="254"/>
        <end position="274"/>
    </location>
</feature>
<feature type="transmembrane region" description="Helical" evidence="6">
    <location>
        <begin position="50"/>
        <end position="72"/>
    </location>
</feature>
<dbReference type="InterPro" id="IPR050833">
    <property type="entry name" value="Poly_Biosynth_Transport"/>
</dbReference>
<evidence type="ECO:0000313" key="8">
    <source>
        <dbReference type="Proteomes" id="UP000244240"/>
    </source>
</evidence>
<organism evidence="7 8">
    <name type="scientific">Melghirimyces profundicolus</name>
    <dbReference type="NCBI Taxonomy" id="1242148"/>
    <lineage>
        <taxon>Bacteria</taxon>
        <taxon>Bacillati</taxon>
        <taxon>Bacillota</taxon>
        <taxon>Bacilli</taxon>
        <taxon>Bacillales</taxon>
        <taxon>Thermoactinomycetaceae</taxon>
        <taxon>Melghirimyces</taxon>
    </lineage>
</organism>
<feature type="transmembrane region" description="Helical" evidence="6">
    <location>
        <begin position="294"/>
        <end position="314"/>
    </location>
</feature>
<feature type="transmembrane region" description="Helical" evidence="6">
    <location>
        <begin position="391"/>
        <end position="409"/>
    </location>
</feature>
<dbReference type="InterPro" id="IPR002797">
    <property type="entry name" value="Polysacc_synth"/>
</dbReference>
<feature type="transmembrane region" description="Helical" evidence="6">
    <location>
        <begin position="84"/>
        <end position="105"/>
    </location>
</feature>
<gene>
    <name evidence="7" type="ORF">C8P63_105144</name>
</gene>
<dbReference type="PANTHER" id="PTHR30250">
    <property type="entry name" value="PST FAMILY PREDICTED COLANIC ACID TRANSPORTER"/>
    <property type="match status" value="1"/>
</dbReference>
<keyword evidence="5 6" id="KW-0472">Membrane</keyword>
<feature type="transmembrane region" description="Helical" evidence="6">
    <location>
        <begin position="179"/>
        <end position="201"/>
    </location>
</feature>
<protein>
    <submittedName>
        <fullName evidence="7">O-antigen/teichoic acid export membrane protein</fullName>
    </submittedName>
</protein>
<feature type="transmembrane region" description="Helical" evidence="6">
    <location>
        <begin position="447"/>
        <end position="469"/>
    </location>
</feature>
<dbReference type="RefSeq" id="WP_108022345.1">
    <property type="nucleotide sequence ID" value="NZ_QBKR01000005.1"/>
</dbReference>
<dbReference type="Pfam" id="PF01943">
    <property type="entry name" value="Polysacc_synt"/>
    <property type="match status" value="1"/>
</dbReference>
<evidence type="ECO:0000256" key="4">
    <source>
        <dbReference type="ARBA" id="ARBA00022989"/>
    </source>
</evidence>
<feature type="transmembrane region" description="Helical" evidence="6">
    <location>
        <begin position="125"/>
        <end position="144"/>
    </location>
</feature>
<feature type="transmembrane region" description="Helical" evidence="6">
    <location>
        <begin position="217"/>
        <end position="234"/>
    </location>
</feature>
<evidence type="ECO:0000256" key="2">
    <source>
        <dbReference type="ARBA" id="ARBA00022475"/>
    </source>
</evidence>
<feature type="transmembrane region" description="Helical" evidence="6">
    <location>
        <begin position="334"/>
        <end position="355"/>
    </location>
</feature>
<dbReference type="PANTHER" id="PTHR30250:SF11">
    <property type="entry name" value="O-ANTIGEN TRANSPORTER-RELATED"/>
    <property type="match status" value="1"/>
</dbReference>
<dbReference type="GO" id="GO:0005886">
    <property type="term" value="C:plasma membrane"/>
    <property type="evidence" value="ECO:0007669"/>
    <property type="project" value="UniProtKB-SubCell"/>
</dbReference>
<keyword evidence="3 6" id="KW-0812">Transmembrane</keyword>
<evidence type="ECO:0000256" key="3">
    <source>
        <dbReference type="ARBA" id="ARBA00022692"/>
    </source>
</evidence>
<reference evidence="7 8" key="1">
    <citation type="submission" date="2018-04" db="EMBL/GenBank/DDBJ databases">
        <title>Genomic Encyclopedia of Archaeal and Bacterial Type Strains, Phase II (KMG-II): from individual species to whole genera.</title>
        <authorList>
            <person name="Goeker M."/>
        </authorList>
    </citation>
    <scope>NUCLEOTIDE SEQUENCE [LARGE SCALE GENOMIC DNA]</scope>
    <source>
        <strain evidence="7 8">DSM 45787</strain>
    </source>
</reference>
<feature type="transmembrane region" description="Helical" evidence="6">
    <location>
        <begin position="421"/>
        <end position="441"/>
    </location>
</feature>
<keyword evidence="2" id="KW-1003">Cell membrane</keyword>
<comment type="subcellular location">
    <subcellularLocation>
        <location evidence="1">Cell membrane</location>
        <topology evidence="1">Multi-pass membrane protein</topology>
    </subcellularLocation>
</comment>
<accession>A0A2T6C2K6</accession>
<dbReference type="OrthoDB" id="3249502at2"/>
<evidence type="ECO:0000256" key="1">
    <source>
        <dbReference type="ARBA" id="ARBA00004651"/>
    </source>
</evidence>
<proteinExistence type="predicted"/>
<evidence type="ECO:0000256" key="6">
    <source>
        <dbReference type="SAM" id="Phobius"/>
    </source>
</evidence>